<reference evidence="1 2" key="1">
    <citation type="submission" date="2016-12" db="EMBL/GenBank/DDBJ databases">
        <title>The genomes of Aspergillus section Nigri reveals drivers in fungal speciation.</title>
        <authorList>
            <consortium name="DOE Joint Genome Institute"/>
            <person name="Vesth T.C."/>
            <person name="Nybo J."/>
            <person name="Theobald S."/>
            <person name="Brandl J."/>
            <person name="Frisvad J.C."/>
            <person name="Nielsen K.F."/>
            <person name="Lyhne E.K."/>
            <person name="Kogle M.E."/>
            <person name="Kuo A."/>
            <person name="Riley R."/>
            <person name="Clum A."/>
            <person name="Nolan M."/>
            <person name="Lipzen A."/>
            <person name="Salamov A."/>
            <person name="Henrissat B."/>
            <person name="Wiebenga A."/>
            <person name="De Vries R.P."/>
            <person name="Grigoriev I.V."/>
            <person name="Mortensen U.H."/>
            <person name="Andersen M.R."/>
            <person name="Baker S.E."/>
        </authorList>
    </citation>
    <scope>NUCLEOTIDE SEQUENCE [LARGE SCALE GENOMIC DNA]</scope>
    <source>
        <strain evidence="1 2">CBS 121591</strain>
    </source>
</reference>
<keyword evidence="2" id="KW-1185">Reference proteome</keyword>
<dbReference type="RefSeq" id="XP_025494827.1">
    <property type="nucleotide sequence ID" value="XM_025636850.1"/>
</dbReference>
<evidence type="ECO:0000313" key="1">
    <source>
        <dbReference type="EMBL" id="PYH84627.1"/>
    </source>
</evidence>
<dbReference type="STRING" id="1448315.A0A319CNS6"/>
<gene>
    <name evidence="1" type="ORF">BO82DRAFT_362372</name>
</gene>
<dbReference type="Gene3D" id="1.10.10.10">
    <property type="entry name" value="Winged helix-like DNA-binding domain superfamily/Winged helix DNA-binding domain"/>
    <property type="match status" value="1"/>
</dbReference>
<dbReference type="GeneID" id="37139591"/>
<dbReference type="AlphaFoldDB" id="A0A319CNS6"/>
<name>A0A319CNS6_9EURO</name>
<accession>A0A319CNS6</accession>
<organism evidence="1 2">
    <name type="scientific">Aspergillus uvarum CBS 121591</name>
    <dbReference type="NCBI Taxonomy" id="1448315"/>
    <lineage>
        <taxon>Eukaryota</taxon>
        <taxon>Fungi</taxon>
        <taxon>Dikarya</taxon>
        <taxon>Ascomycota</taxon>
        <taxon>Pezizomycotina</taxon>
        <taxon>Eurotiomycetes</taxon>
        <taxon>Eurotiomycetidae</taxon>
        <taxon>Eurotiales</taxon>
        <taxon>Aspergillaceae</taxon>
        <taxon>Aspergillus</taxon>
        <taxon>Aspergillus subgen. Circumdati</taxon>
    </lineage>
</organism>
<dbReference type="OrthoDB" id="5151590at2759"/>
<dbReference type="Proteomes" id="UP000248340">
    <property type="component" value="Unassembled WGS sequence"/>
</dbReference>
<dbReference type="VEuPathDB" id="FungiDB:BO82DRAFT_362372"/>
<dbReference type="EMBL" id="KZ821683">
    <property type="protein sequence ID" value="PYH84627.1"/>
    <property type="molecule type" value="Genomic_DNA"/>
</dbReference>
<sequence>MTRGKEMTPQLRSRICELHSIGWGARKISRVHPELWLSGIKYTIRKEKDHRPKKLSEDQRALIRAMVEADPAVKSAVLPQAVGNAITKRSLQRLLNEKGMGLRA</sequence>
<evidence type="ECO:0008006" key="3">
    <source>
        <dbReference type="Google" id="ProtNLM"/>
    </source>
</evidence>
<protein>
    <recommendedName>
        <fullName evidence="3">Transposase Tc1-like domain-containing protein</fullName>
    </recommendedName>
</protein>
<dbReference type="InterPro" id="IPR036388">
    <property type="entry name" value="WH-like_DNA-bd_sf"/>
</dbReference>
<proteinExistence type="predicted"/>
<evidence type="ECO:0000313" key="2">
    <source>
        <dbReference type="Proteomes" id="UP000248340"/>
    </source>
</evidence>